<dbReference type="RefSeq" id="WP_008937575.1">
    <property type="nucleotide sequence ID" value="NZ_APAT01000005.1"/>
</dbReference>
<reference evidence="8 9" key="1">
    <citation type="journal article" date="2013" name="Genome Announc.">
        <title>Genome Sequence of Hydrothermal Arsenic-Respiring Bacterium Marinobacter santoriniensis NKSG1T.</title>
        <authorList>
            <person name="Handley K.M."/>
            <person name="Upton M."/>
            <person name="Beatson S.A."/>
            <person name="Hery M."/>
            <person name="Lloyd J.R."/>
        </authorList>
    </citation>
    <scope>NUCLEOTIDE SEQUENCE [LARGE SCALE GENOMIC DNA]</scope>
    <source>
        <strain evidence="8 9">NKSG1</strain>
    </source>
</reference>
<dbReference type="Pfam" id="PF00990">
    <property type="entry name" value="GGDEF"/>
    <property type="match status" value="1"/>
</dbReference>
<keyword evidence="5" id="KW-0812">Transmembrane</keyword>
<dbReference type="EC" id="2.7.7.65" evidence="2"/>
<feature type="transmembrane region" description="Helical" evidence="5">
    <location>
        <begin position="194"/>
        <end position="214"/>
    </location>
</feature>
<dbReference type="InterPro" id="IPR011622">
    <property type="entry name" value="7TMR_DISM_rcpt_extracell_dom2"/>
</dbReference>
<feature type="domain" description="GGDEF" evidence="7">
    <location>
        <begin position="443"/>
        <end position="576"/>
    </location>
</feature>
<comment type="cofactor">
    <cofactor evidence="1">
        <name>Mg(2+)</name>
        <dbReference type="ChEBI" id="CHEBI:18420"/>
    </cofactor>
</comment>
<keyword evidence="9" id="KW-1185">Reference proteome</keyword>
<dbReference type="Proteomes" id="UP000011960">
    <property type="component" value="Unassembled WGS sequence"/>
</dbReference>
<dbReference type="CDD" id="cd01949">
    <property type="entry name" value="GGDEF"/>
    <property type="match status" value="1"/>
</dbReference>
<dbReference type="PANTHER" id="PTHR45138">
    <property type="entry name" value="REGULATORY COMPONENTS OF SENSORY TRANSDUCTION SYSTEM"/>
    <property type="match status" value="1"/>
</dbReference>
<evidence type="ECO:0000256" key="6">
    <source>
        <dbReference type="SAM" id="SignalP"/>
    </source>
</evidence>
<feature type="region of interest" description="Disordered" evidence="4">
    <location>
        <begin position="566"/>
        <end position="591"/>
    </location>
</feature>
<dbReference type="SUPFAM" id="SSF55073">
    <property type="entry name" value="Nucleotide cyclase"/>
    <property type="match status" value="1"/>
</dbReference>
<dbReference type="SMART" id="SM00267">
    <property type="entry name" value="GGDEF"/>
    <property type="match status" value="1"/>
</dbReference>
<feature type="signal peptide" evidence="6">
    <location>
        <begin position="1"/>
        <end position="22"/>
    </location>
</feature>
<feature type="transmembrane region" description="Helical" evidence="5">
    <location>
        <begin position="261"/>
        <end position="279"/>
    </location>
</feature>
<dbReference type="STRING" id="1288826.MSNKSG1_02058"/>
<evidence type="ECO:0000256" key="2">
    <source>
        <dbReference type="ARBA" id="ARBA00012528"/>
    </source>
</evidence>
<comment type="catalytic activity">
    <reaction evidence="3">
        <text>2 GTP = 3',3'-c-di-GMP + 2 diphosphate</text>
        <dbReference type="Rhea" id="RHEA:24898"/>
        <dbReference type="ChEBI" id="CHEBI:33019"/>
        <dbReference type="ChEBI" id="CHEBI:37565"/>
        <dbReference type="ChEBI" id="CHEBI:58805"/>
        <dbReference type="EC" id="2.7.7.65"/>
    </reaction>
</comment>
<feature type="transmembrane region" description="Helical" evidence="5">
    <location>
        <begin position="347"/>
        <end position="370"/>
    </location>
</feature>
<evidence type="ECO:0000256" key="1">
    <source>
        <dbReference type="ARBA" id="ARBA00001946"/>
    </source>
</evidence>
<gene>
    <name evidence="8" type="ORF">MSNKSG1_02058</name>
</gene>
<keyword evidence="5" id="KW-0472">Membrane</keyword>
<accession>M7CUW9</accession>
<evidence type="ECO:0000313" key="9">
    <source>
        <dbReference type="Proteomes" id="UP000011960"/>
    </source>
</evidence>
<feature type="chain" id="PRO_5004081117" description="diguanylate cyclase" evidence="6">
    <location>
        <begin position="23"/>
        <end position="591"/>
    </location>
</feature>
<feature type="transmembrane region" description="Helical" evidence="5">
    <location>
        <begin position="226"/>
        <end position="249"/>
    </location>
</feature>
<dbReference type="Pfam" id="PF07696">
    <property type="entry name" value="7TMR-DISMED2"/>
    <property type="match status" value="1"/>
</dbReference>
<evidence type="ECO:0000256" key="3">
    <source>
        <dbReference type="ARBA" id="ARBA00034247"/>
    </source>
</evidence>
<proteinExistence type="predicted"/>
<dbReference type="Gene3D" id="3.30.70.270">
    <property type="match status" value="1"/>
</dbReference>
<dbReference type="EMBL" id="APAT01000005">
    <property type="protein sequence ID" value="EMP57366.1"/>
    <property type="molecule type" value="Genomic_DNA"/>
</dbReference>
<keyword evidence="6" id="KW-0732">Signal</keyword>
<dbReference type="FunFam" id="3.30.70.270:FF:000001">
    <property type="entry name" value="Diguanylate cyclase domain protein"/>
    <property type="match status" value="1"/>
</dbReference>
<dbReference type="InterPro" id="IPR050469">
    <property type="entry name" value="Diguanylate_Cyclase"/>
</dbReference>
<keyword evidence="5" id="KW-1133">Transmembrane helix</keyword>
<dbReference type="PANTHER" id="PTHR45138:SF9">
    <property type="entry name" value="DIGUANYLATE CYCLASE DGCM-RELATED"/>
    <property type="match status" value="1"/>
</dbReference>
<dbReference type="Gene3D" id="2.60.40.2380">
    <property type="match status" value="1"/>
</dbReference>
<dbReference type="InterPro" id="IPR000160">
    <property type="entry name" value="GGDEF_dom"/>
</dbReference>
<evidence type="ECO:0000256" key="4">
    <source>
        <dbReference type="SAM" id="MobiDB-lite"/>
    </source>
</evidence>
<organism evidence="8 9">
    <name type="scientific">Marinobacter santoriniensis NKSG1</name>
    <dbReference type="NCBI Taxonomy" id="1288826"/>
    <lineage>
        <taxon>Bacteria</taxon>
        <taxon>Pseudomonadati</taxon>
        <taxon>Pseudomonadota</taxon>
        <taxon>Gammaproteobacteria</taxon>
        <taxon>Pseudomonadales</taxon>
        <taxon>Marinobacteraceae</taxon>
        <taxon>Marinobacter</taxon>
    </lineage>
</organism>
<dbReference type="eggNOG" id="COG3706">
    <property type="taxonomic scope" value="Bacteria"/>
</dbReference>
<sequence>MRQHWPVLFLLIILNLTTCALAESVHDTGSVPVIDAQADYQGAMVDRVAFLAEPGKALSVDDVQSLIRSNPAVLKRPDNGVLANGINSGAIWLVADVRNPTDHTILRRVSVGTGWLEQVDFFFLRKNRSPQHAVGGDRIPLNERTLAKRLPSADYRFPPGETRLFLRVETADPMLVSLYFSSIATNHSREQSEAVFYSFVYGVMFALSAYNLMLFTGLRQRRYLYYSLYTGSFVVMTASYNGIGMALLWPDAVAWQQWAPPLLMLCFTSSGLAFATNFLSTRDHRPWLHRTIQALGVSYFVLFGAFFALDEQGLALRLAFLVVPIFSALMLLMGVSSWVSGNRTARYFMLGTLVSAVGASITALTVVGIISYTQLGYYAVDIGMVVDALLLMLALTDLVRKNEKARMAAERTAQIDPLTGLNNRRGFLPVAESLWSLIARKNRNICVAMIDIDHFKAINDRYGHAAGDKILKKVAGELDHSRRQGDLLARWGGEEFTLLLPETDQKEALKVAERFRHNIEQLTVNDRGRVIRCTISIGVASRHSEHVTLDQAIAVADEELYRAKIKGRNQVSAGPTSDDPRSTPASAEDRC</sequence>
<evidence type="ECO:0000256" key="5">
    <source>
        <dbReference type="SAM" id="Phobius"/>
    </source>
</evidence>
<evidence type="ECO:0000313" key="8">
    <source>
        <dbReference type="EMBL" id="EMP57366.1"/>
    </source>
</evidence>
<evidence type="ECO:0000259" key="7">
    <source>
        <dbReference type="PROSITE" id="PS50887"/>
    </source>
</evidence>
<dbReference type="PATRIC" id="fig|1288826.3.peg.396"/>
<name>M7CUW9_9GAMM</name>
<dbReference type="Pfam" id="PF07695">
    <property type="entry name" value="7TMR-DISM_7TM"/>
    <property type="match status" value="1"/>
</dbReference>
<feature type="transmembrane region" description="Helical" evidence="5">
    <location>
        <begin position="376"/>
        <end position="399"/>
    </location>
</feature>
<dbReference type="PROSITE" id="PS50887">
    <property type="entry name" value="GGDEF"/>
    <property type="match status" value="1"/>
</dbReference>
<dbReference type="InterPro" id="IPR011623">
    <property type="entry name" value="7TMR_DISM_rcpt_extracell_dom1"/>
</dbReference>
<dbReference type="GO" id="GO:0052621">
    <property type="term" value="F:diguanylate cyclase activity"/>
    <property type="evidence" value="ECO:0007669"/>
    <property type="project" value="UniProtKB-EC"/>
</dbReference>
<feature type="transmembrane region" description="Helical" evidence="5">
    <location>
        <begin position="291"/>
        <end position="309"/>
    </location>
</feature>
<dbReference type="InterPro" id="IPR029787">
    <property type="entry name" value="Nucleotide_cyclase"/>
</dbReference>
<dbReference type="NCBIfam" id="TIGR00254">
    <property type="entry name" value="GGDEF"/>
    <property type="match status" value="1"/>
</dbReference>
<comment type="caution">
    <text evidence="8">The sequence shown here is derived from an EMBL/GenBank/DDBJ whole genome shotgun (WGS) entry which is preliminary data.</text>
</comment>
<dbReference type="AlphaFoldDB" id="M7CUW9"/>
<dbReference type="InterPro" id="IPR043128">
    <property type="entry name" value="Rev_trsase/Diguanyl_cyclase"/>
</dbReference>
<feature type="transmembrane region" description="Helical" evidence="5">
    <location>
        <begin position="315"/>
        <end position="335"/>
    </location>
</feature>
<protein>
    <recommendedName>
        <fullName evidence="2">diguanylate cyclase</fullName>
        <ecNumber evidence="2">2.7.7.65</ecNumber>
    </recommendedName>
</protein>